<evidence type="ECO:0000313" key="5">
    <source>
        <dbReference type="EMBL" id="KAA0160891.1"/>
    </source>
</evidence>
<dbReference type="AlphaFoldDB" id="A0A5A8DAD3"/>
<feature type="compositionally biased region" description="Low complexity" evidence="3">
    <location>
        <begin position="131"/>
        <end position="148"/>
    </location>
</feature>
<feature type="compositionally biased region" description="Low complexity" evidence="3">
    <location>
        <begin position="404"/>
        <end position="424"/>
    </location>
</feature>
<dbReference type="Proteomes" id="UP000322899">
    <property type="component" value="Unassembled WGS sequence"/>
</dbReference>
<accession>A0A5A8DAD3</accession>
<dbReference type="InterPro" id="IPR029063">
    <property type="entry name" value="SAM-dependent_MTases_sf"/>
</dbReference>
<name>A0A5A8DAD3_CAFRO</name>
<dbReference type="GO" id="GO:0003676">
    <property type="term" value="F:nucleic acid binding"/>
    <property type="evidence" value="ECO:0007669"/>
    <property type="project" value="InterPro"/>
</dbReference>
<proteinExistence type="predicted"/>
<dbReference type="SUPFAM" id="SSF53335">
    <property type="entry name" value="S-adenosyl-L-methionine-dependent methyltransferases"/>
    <property type="match status" value="1"/>
</dbReference>
<dbReference type="PROSITE" id="PS00092">
    <property type="entry name" value="N6_MTASE"/>
    <property type="match status" value="1"/>
</dbReference>
<evidence type="ECO:0000256" key="2">
    <source>
        <dbReference type="ARBA" id="ARBA00022679"/>
    </source>
</evidence>
<evidence type="ECO:0000256" key="1">
    <source>
        <dbReference type="ARBA" id="ARBA00022603"/>
    </source>
</evidence>
<dbReference type="PANTHER" id="PTHR13370:SF3">
    <property type="entry name" value="TRNA (GUANINE(10)-N2)-METHYLTRANSFERASE HOMOLOG"/>
    <property type="match status" value="1"/>
</dbReference>
<dbReference type="GO" id="GO:0008168">
    <property type="term" value="F:methyltransferase activity"/>
    <property type="evidence" value="ECO:0007669"/>
    <property type="project" value="UniProtKB-KW"/>
</dbReference>
<evidence type="ECO:0000259" key="4">
    <source>
        <dbReference type="Pfam" id="PF01170"/>
    </source>
</evidence>
<feature type="region of interest" description="Disordered" evidence="3">
    <location>
        <begin position="321"/>
        <end position="344"/>
    </location>
</feature>
<protein>
    <recommendedName>
        <fullName evidence="4">Ribosomal RNA large subunit methyltransferase K/L-like methyltransferase domain-containing protein</fullName>
    </recommendedName>
</protein>
<organism evidence="5 6">
    <name type="scientific">Cafeteria roenbergensis</name>
    <name type="common">Marine flagellate</name>
    <dbReference type="NCBI Taxonomy" id="33653"/>
    <lineage>
        <taxon>Eukaryota</taxon>
        <taxon>Sar</taxon>
        <taxon>Stramenopiles</taxon>
        <taxon>Bigyra</taxon>
        <taxon>Opalozoa</taxon>
        <taxon>Bicosoecida</taxon>
        <taxon>Cafeteriaceae</taxon>
        <taxon>Cafeteria</taxon>
    </lineage>
</organism>
<feature type="compositionally biased region" description="Gly residues" evidence="3">
    <location>
        <begin position="490"/>
        <end position="509"/>
    </location>
</feature>
<dbReference type="GO" id="GO:0043527">
    <property type="term" value="C:tRNA methyltransferase complex"/>
    <property type="evidence" value="ECO:0007669"/>
    <property type="project" value="UniProtKB-ARBA"/>
</dbReference>
<dbReference type="GO" id="GO:0005737">
    <property type="term" value="C:cytoplasm"/>
    <property type="evidence" value="ECO:0007669"/>
    <property type="project" value="TreeGrafter"/>
</dbReference>
<evidence type="ECO:0000313" key="6">
    <source>
        <dbReference type="Proteomes" id="UP000322899"/>
    </source>
</evidence>
<reference evidence="5 6" key="1">
    <citation type="submission" date="2019-07" db="EMBL/GenBank/DDBJ databases">
        <title>Genomes of Cafeteria roenbergensis.</title>
        <authorList>
            <person name="Fischer M.G."/>
            <person name="Hackl T."/>
            <person name="Roman M."/>
        </authorList>
    </citation>
    <scope>NUCLEOTIDE SEQUENCE [LARGE SCALE GENOMIC DNA]</scope>
    <source>
        <strain evidence="5 6">E4-10P</strain>
    </source>
</reference>
<feature type="compositionally biased region" description="Acidic residues" evidence="3">
    <location>
        <begin position="195"/>
        <end position="233"/>
    </location>
</feature>
<dbReference type="CDD" id="cd02440">
    <property type="entry name" value="AdoMet_MTases"/>
    <property type="match status" value="1"/>
</dbReference>
<dbReference type="EMBL" id="VLTO01000148">
    <property type="protein sequence ID" value="KAA0160891.1"/>
    <property type="molecule type" value="Genomic_DNA"/>
</dbReference>
<keyword evidence="1" id="KW-0489">Methyltransferase</keyword>
<dbReference type="PANTHER" id="PTHR13370">
    <property type="entry name" value="RNA METHYLASE-RELATED"/>
    <property type="match status" value="1"/>
</dbReference>
<evidence type="ECO:0000256" key="3">
    <source>
        <dbReference type="SAM" id="MobiDB-lite"/>
    </source>
</evidence>
<feature type="region of interest" description="Disordered" evidence="3">
    <location>
        <begin position="104"/>
        <end position="240"/>
    </location>
</feature>
<dbReference type="InterPro" id="IPR000241">
    <property type="entry name" value="RlmKL-like_Mtase"/>
</dbReference>
<comment type="caution">
    <text evidence="5">The sequence shown here is derived from an EMBL/GenBank/DDBJ whole genome shotgun (WGS) entry which is preliminary data.</text>
</comment>
<sequence length="630" mass="63524">MANLAGASPGRYVWDPFCGTGGAVLSCATLGAATLGSEIDPRVVIGKQGRTVRSNFEAAGLPPAELIMMDASRRPMREALPAPAGAVGARFDAIVADPPYGVRASARQTRTEEESDAAGTGGAADTEDTCDTSGDSSSSSAAAARAPAGEGGGEPGPPSKRLAVGGPDAPAAAAEAATAAADKDGRTELRQGGPDADDADADADADADDADADADADADDADADAEADADAAEDAGRSRVSDYVRRGRADAMGTVLLDLAARHLRPGGRLVFLHPATPGMHPSLLPAHPLLRPVSQLEQPLRAALSRWVVVMQKLTADEAESAGLPVPPPRPALAGSGAEGGAAPRDSYHYPSAQLYLNACRKQERRVGDLQARMAENQQRAELVRSAAAAAIAAVRGPQRVPGAVSSEAADGASSSAAAAGSTAEGGGRVPALTAEAAAQAIEAAGDAGPGVADAVRQMSSTAVRRAARKAVAAQRGRAFREMELAQQGSGGSGSSSGGSGGSGGDSGQGDRAAGSPDAGERGADAAKRSKRPRGASKTDRGGMSIRAWKRSIQPSKADRPGAIKFTVVRRVTKEVYMGDAHPCSDSDAFVAFGSGEGASKSAVQAQAQRLWTEFVAGSPRIVVRDLPG</sequence>
<dbReference type="Pfam" id="PF01170">
    <property type="entry name" value="UPF0020"/>
    <property type="match status" value="1"/>
</dbReference>
<feature type="region of interest" description="Disordered" evidence="3">
    <location>
        <begin position="485"/>
        <end position="558"/>
    </location>
</feature>
<dbReference type="Gene3D" id="3.40.50.150">
    <property type="entry name" value="Vaccinia Virus protein VP39"/>
    <property type="match status" value="1"/>
</dbReference>
<feature type="compositionally biased region" description="Basic and acidic residues" evidence="3">
    <location>
        <begin position="520"/>
        <end position="529"/>
    </location>
</feature>
<feature type="compositionally biased region" description="Low complexity" evidence="3">
    <location>
        <begin position="169"/>
        <end position="180"/>
    </location>
</feature>
<dbReference type="GO" id="GO:0032259">
    <property type="term" value="P:methylation"/>
    <property type="evidence" value="ECO:0007669"/>
    <property type="project" value="UniProtKB-KW"/>
</dbReference>
<feature type="domain" description="Ribosomal RNA large subunit methyltransferase K/L-like methyltransferase" evidence="4">
    <location>
        <begin position="1"/>
        <end position="109"/>
    </location>
</feature>
<feature type="region of interest" description="Disordered" evidence="3">
    <location>
        <begin position="401"/>
        <end position="429"/>
    </location>
</feature>
<keyword evidence="2" id="KW-0808">Transferase</keyword>
<dbReference type="OrthoDB" id="333024at2759"/>
<dbReference type="InterPro" id="IPR002052">
    <property type="entry name" value="DNA_methylase_N6_adenine_CS"/>
</dbReference>
<gene>
    <name evidence="5" type="ORF">FNF27_08213</name>
</gene>